<evidence type="ECO:0000313" key="7">
    <source>
        <dbReference type="Proteomes" id="UP001286313"/>
    </source>
</evidence>
<evidence type="ECO:0000256" key="3">
    <source>
        <dbReference type="RuleBase" id="RU000489"/>
    </source>
</evidence>
<dbReference type="GO" id="GO:0005975">
    <property type="term" value="P:carbohydrate metabolic process"/>
    <property type="evidence" value="ECO:0007669"/>
    <property type="project" value="InterPro"/>
</dbReference>
<dbReference type="GO" id="GO:0005576">
    <property type="term" value="C:extracellular region"/>
    <property type="evidence" value="ECO:0007669"/>
    <property type="project" value="TreeGrafter"/>
</dbReference>
<evidence type="ECO:0000256" key="4">
    <source>
        <dbReference type="RuleBase" id="RU004453"/>
    </source>
</evidence>
<dbReference type="InterPro" id="IPR001579">
    <property type="entry name" value="Glyco_hydro_18_chit_AS"/>
</dbReference>
<dbReference type="Gene3D" id="3.20.20.80">
    <property type="entry name" value="Glycosidases"/>
    <property type="match status" value="1"/>
</dbReference>
<evidence type="ECO:0000256" key="2">
    <source>
        <dbReference type="ARBA" id="ARBA00023295"/>
    </source>
</evidence>
<dbReference type="SUPFAM" id="SSF51445">
    <property type="entry name" value="(Trans)glycosidases"/>
    <property type="match status" value="1"/>
</dbReference>
<protein>
    <recommendedName>
        <fullName evidence="5">GH18 domain-containing protein</fullName>
    </recommendedName>
</protein>
<dbReference type="GO" id="GO:0004568">
    <property type="term" value="F:chitinase activity"/>
    <property type="evidence" value="ECO:0007669"/>
    <property type="project" value="TreeGrafter"/>
</dbReference>
<dbReference type="GO" id="GO:0006032">
    <property type="term" value="P:chitin catabolic process"/>
    <property type="evidence" value="ECO:0007669"/>
    <property type="project" value="TreeGrafter"/>
</dbReference>
<dbReference type="PROSITE" id="PS51910">
    <property type="entry name" value="GH18_2"/>
    <property type="match status" value="1"/>
</dbReference>
<keyword evidence="7" id="KW-1185">Reference proteome</keyword>
<dbReference type="Pfam" id="PF00704">
    <property type="entry name" value="Glyco_hydro_18"/>
    <property type="match status" value="1"/>
</dbReference>
<evidence type="ECO:0000256" key="1">
    <source>
        <dbReference type="ARBA" id="ARBA00022801"/>
    </source>
</evidence>
<reference evidence="6" key="1">
    <citation type="submission" date="2023-10" db="EMBL/GenBank/DDBJ databases">
        <title>Genome assemblies of two species of porcelain crab, Petrolisthes cinctipes and Petrolisthes manimaculis (Anomura: Porcellanidae).</title>
        <authorList>
            <person name="Angst P."/>
        </authorList>
    </citation>
    <scope>NUCLEOTIDE SEQUENCE</scope>
    <source>
        <strain evidence="6">PB745_01</strain>
        <tissue evidence="6">Gill</tissue>
    </source>
</reference>
<dbReference type="InterPro" id="IPR001223">
    <property type="entry name" value="Glyco_hydro18_cat"/>
</dbReference>
<accession>A0AAE1L1R6</accession>
<name>A0AAE1L1R6_PETCI</name>
<dbReference type="InterPro" id="IPR050314">
    <property type="entry name" value="Glycosyl_Hydrlase_18"/>
</dbReference>
<comment type="caution">
    <text evidence="6">The sequence shown here is derived from an EMBL/GenBank/DDBJ whole genome shotgun (WGS) entry which is preliminary data.</text>
</comment>
<gene>
    <name evidence="6" type="ORF">Pcinc_006341</name>
</gene>
<sequence>MAPKVVVGYYPSWAYYREGAGKYDVQDIPVNRCTHLIYAFTDLDTNKLLMKPHDDWLDMELKNLEKFTQLKEKNRSLKVLLGIGGWNDSRSTKYSSLVANPASRRTFANHALKFLLRYGFDGLDLDWEYPGYEEGSPRDKQGFTAWVRELKEVLAPKGLMLTSAVSPSRSVIDRGYDIPRVAEHLDLIFLMSYDFHGSWERKVAHHSPLYPEPGQNPEFCSDFAVNYLIQKGAPPSKVAVTTQSYHAMWGRESSDFNSPPQR</sequence>
<dbReference type="Proteomes" id="UP001286313">
    <property type="component" value="Unassembled WGS sequence"/>
</dbReference>
<evidence type="ECO:0000313" key="6">
    <source>
        <dbReference type="EMBL" id="KAK3889780.1"/>
    </source>
</evidence>
<feature type="domain" description="GH18" evidence="5">
    <location>
        <begin position="4"/>
        <end position="262"/>
    </location>
</feature>
<dbReference type="EMBL" id="JAWQEG010000464">
    <property type="protein sequence ID" value="KAK3889780.1"/>
    <property type="molecule type" value="Genomic_DNA"/>
</dbReference>
<dbReference type="PANTHER" id="PTHR11177:SF235">
    <property type="entry name" value="CHITINASE-LIKE PROTEIN IDGF1-RELATED"/>
    <property type="match status" value="1"/>
</dbReference>
<proteinExistence type="inferred from homology"/>
<dbReference type="SMART" id="SM00636">
    <property type="entry name" value="Glyco_18"/>
    <property type="match status" value="1"/>
</dbReference>
<dbReference type="AlphaFoldDB" id="A0AAE1L1R6"/>
<dbReference type="PROSITE" id="PS01095">
    <property type="entry name" value="GH18_1"/>
    <property type="match status" value="1"/>
</dbReference>
<dbReference type="InterPro" id="IPR011583">
    <property type="entry name" value="Chitinase_II/V-like_cat"/>
</dbReference>
<keyword evidence="2 3" id="KW-0326">Glycosidase</keyword>
<evidence type="ECO:0000259" key="5">
    <source>
        <dbReference type="PROSITE" id="PS51910"/>
    </source>
</evidence>
<dbReference type="InterPro" id="IPR017853">
    <property type="entry name" value="GH"/>
</dbReference>
<dbReference type="PANTHER" id="PTHR11177">
    <property type="entry name" value="CHITINASE"/>
    <property type="match status" value="1"/>
</dbReference>
<organism evidence="6 7">
    <name type="scientific">Petrolisthes cinctipes</name>
    <name type="common">Flat porcelain crab</name>
    <dbReference type="NCBI Taxonomy" id="88211"/>
    <lineage>
        <taxon>Eukaryota</taxon>
        <taxon>Metazoa</taxon>
        <taxon>Ecdysozoa</taxon>
        <taxon>Arthropoda</taxon>
        <taxon>Crustacea</taxon>
        <taxon>Multicrustacea</taxon>
        <taxon>Malacostraca</taxon>
        <taxon>Eumalacostraca</taxon>
        <taxon>Eucarida</taxon>
        <taxon>Decapoda</taxon>
        <taxon>Pleocyemata</taxon>
        <taxon>Anomura</taxon>
        <taxon>Galatheoidea</taxon>
        <taxon>Porcellanidae</taxon>
        <taxon>Petrolisthes</taxon>
    </lineage>
</organism>
<comment type="similarity">
    <text evidence="4">Belongs to the glycosyl hydrolase 18 family.</text>
</comment>
<dbReference type="GO" id="GO:0008061">
    <property type="term" value="F:chitin binding"/>
    <property type="evidence" value="ECO:0007669"/>
    <property type="project" value="InterPro"/>
</dbReference>
<keyword evidence="1 3" id="KW-0378">Hydrolase</keyword>